<dbReference type="InterPro" id="IPR050188">
    <property type="entry name" value="RluA_PseudoU_synthase"/>
</dbReference>
<dbReference type="GO" id="GO:0000455">
    <property type="term" value="P:enzyme-directed rRNA pseudouridine synthesis"/>
    <property type="evidence" value="ECO:0007669"/>
    <property type="project" value="TreeGrafter"/>
</dbReference>
<dbReference type="AlphaFoldDB" id="C9ZNY1"/>
<dbReference type="InterPro" id="IPR006145">
    <property type="entry name" value="PsdUridine_synth_RsuA/RluA"/>
</dbReference>
<feature type="compositionally biased region" description="Basic and acidic residues" evidence="1">
    <location>
        <begin position="513"/>
        <end position="530"/>
    </location>
</feature>
<evidence type="ECO:0000313" key="4">
    <source>
        <dbReference type="Proteomes" id="UP000002316"/>
    </source>
</evidence>
<dbReference type="EMBL" id="FN554968">
    <property type="protein sequence ID" value="CBH11109.1"/>
    <property type="molecule type" value="Genomic_DNA"/>
</dbReference>
<protein>
    <recommendedName>
        <fullName evidence="2">Pseudouridine synthase RsuA/RluA-like domain-containing protein</fullName>
    </recommendedName>
</protein>
<dbReference type="Proteomes" id="UP000002316">
    <property type="component" value="Chromosome 5"/>
</dbReference>
<evidence type="ECO:0000313" key="3">
    <source>
        <dbReference type="EMBL" id="CBH11109.1"/>
    </source>
</evidence>
<dbReference type="Pfam" id="PF00849">
    <property type="entry name" value="PseudoU_synth_2"/>
    <property type="match status" value="1"/>
</dbReference>
<dbReference type="PANTHER" id="PTHR21600:SF40">
    <property type="entry name" value="PSEUDOURIDYLATE SYNTHASE RPUSD2"/>
    <property type="match status" value="1"/>
</dbReference>
<feature type="domain" description="Pseudouridine synthase RsuA/RluA-like" evidence="2">
    <location>
        <begin position="367"/>
        <end position="633"/>
    </location>
</feature>
<accession>C9ZNY1</accession>
<dbReference type="VEuPathDB" id="TriTrypDB:Tbg972.5.2470"/>
<reference evidence="4" key="1">
    <citation type="journal article" date="2010" name="PLoS Negl. Trop. Dis.">
        <title>The genome sequence of Trypanosoma brucei gambiense, causative agent of chronic human african trypanosomiasis.</title>
        <authorList>
            <person name="Jackson A.P."/>
            <person name="Sanders M."/>
            <person name="Berry A."/>
            <person name="McQuillan J."/>
            <person name="Aslett M.A."/>
            <person name="Quail M.A."/>
            <person name="Chukualim B."/>
            <person name="Capewell P."/>
            <person name="MacLeod A."/>
            <person name="Melville S.E."/>
            <person name="Gibson W."/>
            <person name="Barry J.D."/>
            <person name="Berriman M."/>
            <person name="Hertz-Fowler C."/>
        </authorList>
    </citation>
    <scope>NUCLEOTIDE SEQUENCE [LARGE SCALE GENOMIC DNA]</scope>
    <source>
        <strain evidence="4">MHOM/CI/86/DAL972</strain>
    </source>
</reference>
<dbReference type="OrthoDB" id="424794at2759"/>
<sequence length="727" mass="81041">MRFESSTPERISGRKVISVREVLRARCMDNQGDADTQYVPGDRYPLELAATEDSQLVSTRNNELPRRILVVCPYRYTYRAPVKGRWVGLPLLTVFVKEFAYIPEVSSACLAAAFNAPQACLDPRVTIPAYVNELVNGALRLHGREAECRAAGRAYTEELSRILHSTTLALATRESFPASVGHEGALCVRETQRVQDGERGEALGEGSEVDLISLLNTFPPRLVLRQRDVILHDVQRHEAPMPFGEPLLILRYDHTTHGASGHRLLVLKKPCGIPVHPSGRCRKNTVTSILEDVFGGVDAHRYHAVPHDGDDGGSTLEPGVQSIAIRHKLHDFELIRVWVGEGYVSCSAWEELQAMIQQETSPVGGGNAKLKVYVVHRLDSGTSGVLLFGLDSTSARMTAELLSQKDDKDVAEISPSDGVVANSTASTKELGCTKQYLARVHGHFDAAKIAEDQHNCSLVSYTHSSQRNACNSGSVGWLCIDRPIGCYSYHDSLYWCPGAAQINSWLEEREKNGMVESSERNHKESEETSERPSPIRGKRPKYKNTDELEAKHTRMKKLTIGLRGAHLTGEETDYDEGNIECQTSTGERQLRETLKRATTLVRRWSYDEDLDESVVECVLLTGRTHQVRVHLASVGHPIVDDHKYIYHLSRNTPFTGNYRKEVKSRLPPYPSTIPHVASNCSSVTTQGIFLHAWRYTLQYKNSETPETLEAPLPAWAKNADLRSDGNH</sequence>
<evidence type="ECO:0000259" key="2">
    <source>
        <dbReference type="Pfam" id="PF00849"/>
    </source>
</evidence>
<organism evidence="3 4">
    <name type="scientific">Trypanosoma brucei gambiense (strain MHOM/CI/86/DAL972)</name>
    <dbReference type="NCBI Taxonomy" id="679716"/>
    <lineage>
        <taxon>Eukaryota</taxon>
        <taxon>Discoba</taxon>
        <taxon>Euglenozoa</taxon>
        <taxon>Kinetoplastea</taxon>
        <taxon>Metakinetoplastina</taxon>
        <taxon>Trypanosomatida</taxon>
        <taxon>Trypanosomatidae</taxon>
        <taxon>Trypanosoma</taxon>
    </lineage>
</organism>
<dbReference type="SUPFAM" id="SSF55120">
    <property type="entry name" value="Pseudouridine synthase"/>
    <property type="match status" value="1"/>
</dbReference>
<dbReference type="GO" id="GO:0009982">
    <property type="term" value="F:pseudouridine synthase activity"/>
    <property type="evidence" value="ECO:0007669"/>
    <property type="project" value="InterPro"/>
</dbReference>
<dbReference type="RefSeq" id="XP_011773396.1">
    <property type="nucleotide sequence ID" value="XM_011775094.1"/>
</dbReference>
<name>C9ZNY1_TRYB9</name>
<dbReference type="GO" id="GO:0003723">
    <property type="term" value="F:RNA binding"/>
    <property type="evidence" value="ECO:0007669"/>
    <property type="project" value="InterPro"/>
</dbReference>
<dbReference type="Gene3D" id="3.30.2350.10">
    <property type="entry name" value="Pseudouridine synthase"/>
    <property type="match status" value="2"/>
</dbReference>
<feature type="region of interest" description="Disordered" evidence="1">
    <location>
        <begin position="513"/>
        <end position="545"/>
    </location>
</feature>
<dbReference type="InterPro" id="IPR020103">
    <property type="entry name" value="PsdUridine_synth_cat_dom_sf"/>
</dbReference>
<dbReference type="PANTHER" id="PTHR21600">
    <property type="entry name" value="MITOCHONDRIAL RNA PSEUDOURIDINE SYNTHASE"/>
    <property type="match status" value="1"/>
</dbReference>
<dbReference type="KEGG" id="tbg:TbgDal_V2470"/>
<dbReference type="GeneID" id="23861234"/>
<dbReference type="InterPro" id="IPR006224">
    <property type="entry name" value="PsdUridine_synth_RluA-like_CS"/>
</dbReference>
<evidence type="ECO:0000256" key="1">
    <source>
        <dbReference type="SAM" id="MobiDB-lite"/>
    </source>
</evidence>
<dbReference type="PROSITE" id="PS01129">
    <property type="entry name" value="PSI_RLU"/>
    <property type="match status" value="1"/>
</dbReference>
<gene>
    <name evidence="3" type="ORF">TbgDal_V2470</name>
</gene>
<proteinExistence type="predicted"/>